<evidence type="ECO:0000256" key="2">
    <source>
        <dbReference type="ARBA" id="ARBA00022448"/>
    </source>
</evidence>
<evidence type="ECO:0000256" key="7">
    <source>
        <dbReference type="SAM" id="Phobius"/>
    </source>
</evidence>
<dbReference type="PRINTS" id="PR00173">
    <property type="entry name" value="EDTRNSPORT"/>
</dbReference>
<evidence type="ECO:0000313" key="8">
    <source>
        <dbReference type="EMBL" id="PAX07662.1"/>
    </source>
</evidence>
<dbReference type="OrthoDB" id="9766690at2"/>
<keyword evidence="6 7" id="KW-0472">Membrane</keyword>
<dbReference type="SUPFAM" id="SSF118215">
    <property type="entry name" value="Proton glutamate symport protein"/>
    <property type="match status" value="1"/>
</dbReference>
<dbReference type="PANTHER" id="PTHR42865:SF7">
    <property type="entry name" value="PROTON_GLUTAMATE-ASPARTATE SYMPORTER"/>
    <property type="match status" value="1"/>
</dbReference>
<dbReference type="EMBL" id="NSLI01000003">
    <property type="protein sequence ID" value="PAX07662.1"/>
    <property type="molecule type" value="Genomic_DNA"/>
</dbReference>
<dbReference type="Pfam" id="PF00375">
    <property type="entry name" value="SDF"/>
    <property type="match status" value="1"/>
</dbReference>
<evidence type="ECO:0000313" key="9">
    <source>
        <dbReference type="Proteomes" id="UP000218151"/>
    </source>
</evidence>
<evidence type="ECO:0000256" key="4">
    <source>
        <dbReference type="ARBA" id="ARBA00022692"/>
    </source>
</evidence>
<accession>A0A2A2SEQ2</accession>
<reference evidence="9" key="1">
    <citation type="submission" date="2017-09" db="EMBL/GenBank/DDBJ databases">
        <authorList>
            <person name="Feng G."/>
            <person name="Zhu H."/>
        </authorList>
    </citation>
    <scope>NUCLEOTIDE SEQUENCE [LARGE SCALE GENOMIC DNA]</scope>
    <source>
        <strain evidence="9">1PNM-20</strain>
    </source>
</reference>
<organism evidence="8 9">
    <name type="scientific">Sphingomonas lenta</name>
    <dbReference type="NCBI Taxonomy" id="1141887"/>
    <lineage>
        <taxon>Bacteria</taxon>
        <taxon>Pseudomonadati</taxon>
        <taxon>Pseudomonadota</taxon>
        <taxon>Alphaproteobacteria</taxon>
        <taxon>Sphingomonadales</taxon>
        <taxon>Sphingomonadaceae</taxon>
        <taxon>Sphingomonas</taxon>
    </lineage>
</organism>
<dbReference type="Gene3D" id="1.10.3860.10">
    <property type="entry name" value="Sodium:dicarboxylate symporter"/>
    <property type="match status" value="1"/>
</dbReference>
<feature type="transmembrane region" description="Helical" evidence="7">
    <location>
        <begin position="222"/>
        <end position="246"/>
    </location>
</feature>
<dbReference type="PANTHER" id="PTHR42865">
    <property type="entry name" value="PROTON/GLUTAMATE-ASPARTATE SYMPORTER"/>
    <property type="match status" value="1"/>
</dbReference>
<keyword evidence="2" id="KW-0813">Transport</keyword>
<comment type="caution">
    <text evidence="8">The sequence shown here is derived from an EMBL/GenBank/DDBJ whole genome shotgun (WGS) entry which is preliminary data.</text>
</comment>
<keyword evidence="5 7" id="KW-1133">Transmembrane helix</keyword>
<gene>
    <name evidence="8" type="ORF">CKY28_08425</name>
</gene>
<dbReference type="GO" id="GO:0005886">
    <property type="term" value="C:plasma membrane"/>
    <property type="evidence" value="ECO:0007669"/>
    <property type="project" value="UniProtKB-SubCell"/>
</dbReference>
<keyword evidence="4 7" id="KW-0812">Transmembrane</keyword>
<evidence type="ECO:0000256" key="5">
    <source>
        <dbReference type="ARBA" id="ARBA00022989"/>
    </source>
</evidence>
<feature type="transmembrane region" description="Helical" evidence="7">
    <location>
        <begin position="190"/>
        <end position="210"/>
    </location>
</feature>
<dbReference type="InterPro" id="IPR036458">
    <property type="entry name" value="Na:dicarbo_symporter_sf"/>
</dbReference>
<keyword evidence="9" id="KW-1185">Reference proteome</keyword>
<name>A0A2A2SEQ2_9SPHN</name>
<feature type="transmembrane region" description="Helical" evidence="7">
    <location>
        <begin position="80"/>
        <end position="102"/>
    </location>
</feature>
<proteinExistence type="predicted"/>
<feature type="transmembrane region" description="Helical" evidence="7">
    <location>
        <begin position="355"/>
        <end position="379"/>
    </location>
</feature>
<feature type="transmembrane region" description="Helical" evidence="7">
    <location>
        <begin position="47"/>
        <end position="68"/>
    </location>
</feature>
<dbReference type="GO" id="GO:0015293">
    <property type="term" value="F:symporter activity"/>
    <property type="evidence" value="ECO:0007669"/>
    <property type="project" value="UniProtKB-KW"/>
</dbReference>
<feature type="transmembrane region" description="Helical" evidence="7">
    <location>
        <begin position="327"/>
        <end position="349"/>
    </location>
</feature>
<dbReference type="AlphaFoldDB" id="A0A2A2SEQ2"/>
<protein>
    <submittedName>
        <fullName evidence="8">Sodium:dicarboxylate symporter</fullName>
    </submittedName>
</protein>
<dbReference type="Proteomes" id="UP000218151">
    <property type="component" value="Unassembled WGS sequence"/>
</dbReference>
<dbReference type="RefSeq" id="WP_095997904.1">
    <property type="nucleotide sequence ID" value="NZ_NSLI01000003.1"/>
</dbReference>
<evidence type="ECO:0000256" key="1">
    <source>
        <dbReference type="ARBA" id="ARBA00004651"/>
    </source>
</evidence>
<sequence length="419" mass="42528">MSRATLILLSLVAGLLVGIGAAALSPTAAQSALLVTGPLGSAWLAGLQMTVIPLVVALLVTAVADTAVAAGAGRVTARMIGLILALVFVTGTVSALLTPVLLDLFPVPAEAAASLRQALGGAEQVTPPPPLAEFFSTIVPTNVVKAAVDNALLSLIIFTLAFAFAMTRIDPAARGVLVRAFAAIRDTMLVIIDWVLWLAPIGVFALAYGVGARAGVTAFGALVHYILIVSAIGAVIMLLAYPIAWIGGRTSPLRFARALAPAQAVAISTQSSLASLPAMLAGARTLGIAEAKAGVALPLAVAMFRATQPAMNVAIAIYIARWFGYPVAPGALAAAVLTGALVSLGSISLPAQISFFASVAPVCVALGVPIEPLGLLIAVETFPDIFRTLGNVSMDLAATTVVSAHTPEEPAHEVPLARP</sequence>
<evidence type="ECO:0000256" key="6">
    <source>
        <dbReference type="ARBA" id="ARBA00023136"/>
    </source>
</evidence>
<evidence type="ECO:0000256" key="3">
    <source>
        <dbReference type="ARBA" id="ARBA00022475"/>
    </source>
</evidence>
<keyword evidence="3" id="KW-1003">Cell membrane</keyword>
<dbReference type="InterPro" id="IPR001991">
    <property type="entry name" value="Na-dicarboxylate_symporter"/>
</dbReference>
<comment type="subcellular location">
    <subcellularLocation>
        <location evidence="1">Cell membrane</location>
        <topology evidence="1">Multi-pass membrane protein</topology>
    </subcellularLocation>
</comment>
<feature type="transmembrane region" description="Helical" evidence="7">
    <location>
        <begin position="151"/>
        <end position="169"/>
    </location>
</feature>